<keyword evidence="3 6" id="KW-0285">Flavoprotein</keyword>
<protein>
    <submittedName>
        <fullName evidence="10">Acyl-CoA dehydrogenase</fullName>
    </submittedName>
</protein>
<dbReference type="InterPro" id="IPR013786">
    <property type="entry name" value="AcylCoA_DH/ox_N"/>
</dbReference>
<dbReference type="Proteomes" id="UP000637002">
    <property type="component" value="Unassembled WGS sequence"/>
</dbReference>
<reference evidence="10" key="1">
    <citation type="journal article" date="2014" name="Int. J. Syst. Evol. Microbiol.">
        <title>Complete genome sequence of Corynebacterium casei LMG S-19264T (=DSM 44701T), isolated from a smear-ripened cheese.</title>
        <authorList>
            <consortium name="US DOE Joint Genome Institute (JGI-PGF)"/>
            <person name="Walter F."/>
            <person name="Albersmeier A."/>
            <person name="Kalinowski J."/>
            <person name="Ruckert C."/>
        </authorList>
    </citation>
    <scope>NUCLEOTIDE SEQUENCE</scope>
    <source>
        <strain evidence="10">CGMCC 1.12919</strain>
    </source>
</reference>
<keyword evidence="5 6" id="KW-0560">Oxidoreductase</keyword>
<accession>A0A916UIG2</accession>
<dbReference type="InterPro" id="IPR037069">
    <property type="entry name" value="AcylCoA_DH/ox_N_sf"/>
</dbReference>
<dbReference type="PANTHER" id="PTHR43292:SF3">
    <property type="entry name" value="ACYL-COA DEHYDROGENASE FADE29"/>
    <property type="match status" value="1"/>
</dbReference>
<feature type="domain" description="Acyl-CoA dehydrogenase/oxidase C-terminal" evidence="7">
    <location>
        <begin position="233"/>
        <end position="395"/>
    </location>
</feature>
<evidence type="ECO:0000313" key="11">
    <source>
        <dbReference type="Proteomes" id="UP000637002"/>
    </source>
</evidence>
<evidence type="ECO:0000256" key="6">
    <source>
        <dbReference type="RuleBase" id="RU362125"/>
    </source>
</evidence>
<dbReference type="InterPro" id="IPR006091">
    <property type="entry name" value="Acyl-CoA_Oxase/DH_mid-dom"/>
</dbReference>
<dbReference type="GO" id="GO:0050660">
    <property type="term" value="F:flavin adenine dinucleotide binding"/>
    <property type="evidence" value="ECO:0007669"/>
    <property type="project" value="InterPro"/>
</dbReference>
<dbReference type="Gene3D" id="2.40.110.10">
    <property type="entry name" value="Butyryl-CoA Dehydrogenase, subunit A, domain 2"/>
    <property type="match status" value="1"/>
</dbReference>
<dbReference type="Pfam" id="PF00441">
    <property type="entry name" value="Acyl-CoA_dh_1"/>
    <property type="match status" value="1"/>
</dbReference>
<evidence type="ECO:0000259" key="9">
    <source>
        <dbReference type="Pfam" id="PF02771"/>
    </source>
</evidence>
<dbReference type="SUPFAM" id="SSF56645">
    <property type="entry name" value="Acyl-CoA dehydrogenase NM domain-like"/>
    <property type="match status" value="1"/>
</dbReference>
<keyword evidence="4 6" id="KW-0274">FAD</keyword>
<dbReference type="InterPro" id="IPR046373">
    <property type="entry name" value="Acyl-CoA_Oxase/DH_mid-dom_sf"/>
</dbReference>
<reference evidence="10" key="2">
    <citation type="submission" date="2020-09" db="EMBL/GenBank/DDBJ databases">
        <authorList>
            <person name="Sun Q."/>
            <person name="Zhou Y."/>
        </authorList>
    </citation>
    <scope>NUCLEOTIDE SEQUENCE</scope>
    <source>
        <strain evidence="10">CGMCC 1.12919</strain>
    </source>
</reference>
<dbReference type="InterPro" id="IPR009075">
    <property type="entry name" value="AcylCo_DH/oxidase_C"/>
</dbReference>
<dbReference type="Gene3D" id="1.20.140.10">
    <property type="entry name" value="Butyryl-CoA Dehydrogenase, subunit A, domain 3"/>
    <property type="match status" value="1"/>
</dbReference>
<evidence type="ECO:0000256" key="1">
    <source>
        <dbReference type="ARBA" id="ARBA00001974"/>
    </source>
</evidence>
<dbReference type="Pfam" id="PF02770">
    <property type="entry name" value="Acyl-CoA_dh_M"/>
    <property type="match status" value="1"/>
</dbReference>
<proteinExistence type="inferred from homology"/>
<dbReference type="RefSeq" id="WP_188610528.1">
    <property type="nucleotide sequence ID" value="NZ_BMGG01000006.1"/>
</dbReference>
<dbReference type="InterPro" id="IPR036250">
    <property type="entry name" value="AcylCo_DH-like_C"/>
</dbReference>
<evidence type="ECO:0000256" key="4">
    <source>
        <dbReference type="ARBA" id="ARBA00022827"/>
    </source>
</evidence>
<dbReference type="Gene3D" id="1.10.540.10">
    <property type="entry name" value="Acyl-CoA dehydrogenase/oxidase, N-terminal domain"/>
    <property type="match status" value="1"/>
</dbReference>
<dbReference type="AlphaFoldDB" id="A0A916UIG2"/>
<evidence type="ECO:0000259" key="7">
    <source>
        <dbReference type="Pfam" id="PF00441"/>
    </source>
</evidence>
<dbReference type="InterPro" id="IPR009100">
    <property type="entry name" value="AcylCoA_DH/oxidase_NM_dom_sf"/>
</dbReference>
<dbReference type="GO" id="GO:0005886">
    <property type="term" value="C:plasma membrane"/>
    <property type="evidence" value="ECO:0007669"/>
    <property type="project" value="TreeGrafter"/>
</dbReference>
<sequence length="398" mass="43598">MDFSFNAEERAFQQEVRDFIAANLTPDLKRAAALTPSVFYEPDISGPWHRALAAKGWVAPGWPVEAGGPTWTPAQRWIFETECAAAGTPGVSPMGVRMVGPVIIKFGTPEQKAFYLPRILSGEDYWCQGYSEPGSGSDLASLKTRAVRDGDEYVINGTKIWTTHAHYANRMFALVRTGDGGRKQDGISFILIDMKSPGITIRPIITIGGDHEVNQVFFDDVRVPVTNRIGEEGMGWTYGKYLLEFERGGGITSARLRKALGQVVTLAGSDEVGRPIEEASIATRISEIEVDIDALEMTELRIMSALQTGQNPGAVSSMLKLRNSEIKQAITKLGVDVIGYDALVWQPARPLYALNEPTPIAEDELPVVPEYLDGRAYTIFGGTSEVQRDIMAKLMLGL</sequence>
<feature type="domain" description="Acyl-CoA oxidase/dehydrogenase middle" evidence="8">
    <location>
        <begin position="127"/>
        <end position="221"/>
    </location>
</feature>
<evidence type="ECO:0000256" key="2">
    <source>
        <dbReference type="ARBA" id="ARBA00009347"/>
    </source>
</evidence>
<dbReference type="PANTHER" id="PTHR43292">
    <property type="entry name" value="ACYL-COA DEHYDROGENASE"/>
    <property type="match status" value="1"/>
</dbReference>
<feature type="domain" description="Acyl-CoA dehydrogenase/oxidase N-terminal" evidence="9">
    <location>
        <begin position="7"/>
        <end position="123"/>
    </location>
</feature>
<evidence type="ECO:0000256" key="5">
    <source>
        <dbReference type="ARBA" id="ARBA00023002"/>
    </source>
</evidence>
<dbReference type="FunFam" id="2.40.110.10:FF:000011">
    <property type="entry name" value="Acyl-CoA dehydrogenase FadE34"/>
    <property type="match status" value="1"/>
</dbReference>
<dbReference type="GO" id="GO:0016627">
    <property type="term" value="F:oxidoreductase activity, acting on the CH-CH group of donors"/>
    <property type="evidence" value="ECO:0007669"/>
    <property type="project" value="InterPro"/>
</dbReference>
<evidence type="ECO:0000259" key="8">
    <source>
        <dbReference type="Pfam" id="PF02770"/>
    </source>
</evidence>
<dbReference type="EMBL" id="BMGG01000006">
    <property type="protein sequence ID" value="GGC74117.1"/>
    <property type="molecule type" value="Genomic_DNA"/>
</dbReference>
<evidence type="ECO:0000256" key="3">
    <source>
        <dbReference type="ARBA" id="ARBA00022630"/>
    </source>
</evidence>
<organism evidence="10 11">
    <name type="scientific">Chelatococcus reniformis</name>
    <dbReference type="NCBI Taxonomy" id="1494448"/>
    <lineage>
        <taxon>Bacteria</taxon>
        <taxon>Pseudomonadati</taxon>
        <taxon>Pseudomonadota</taxon>
        <taxon>Alphaproteobacteria</taxon>
        <taxon>Hyphomicrobiales</taxon>
        <taxon>Chelatococcaceae</taxon>
        <taxon>Chelatococcus</taxon>
    </lineage>
</organism>
<dbReference type="SUPFAM" id="SSF47203">
    <property type="entry name" value="Acyl-CoA dehydrogenase C-terminal domain-like"/>
    <property type="match status" value="1"/>
</dbReference>
<evidence type="ECO:0000313" key="10">
    <source>
        <dbReference type="EMBL" id="GGC74117.1"/>
    </source>
</evidence>
<name>A0A916UIG2_9HYPH</name>
<dbReference type="Pfam" id="PF02771">
    <property type="entry name" value="Acyl-CoA_dh_N"/>
    <property type="match status" value="1"/>
</dbReference>
<keyword evidence="11" id="KW-1185">Reference proteome</keyword>
<comment type="similarity">
    <text evidence="2 6">Belongs to the acyl-CoA dehydrogenase family.</text>
</comment>
<comment type="cofactor">
    <cofactor evidence="1 6">
        <name>FAD</name>
        <dbReference type="ChEBI" id="CHEBI:57692"/>
    </cofactor>
</comment>
<gene>
    <name evidence="10" type="ORF">GCM10010994_35610</name>
</gene>
<dbReference type="InterPro" id="IPR052161">
    <property type="entry name" value="Mycobact_Acyl-CoA_DH"/>
</dbReference>
<comment type="caution">
    <text evidence="10">The sequence shown here is derived from an EMBL/GenBank/DDBJ whole genome shotgun (WGS) entry which is preliminary data.</text>
</comment>